<dbReference type="PANTHER" id="PTHR33908">
    <property type="entry name" value="MANNOSYLTRANSFERASE YKCB-RELATED"/>
    <property type="match status" value="1"/>
</dbReference>
<feature type="transmembrane region" description="Helical" evidence="8">
    <location>
        <begin position="381"/>
        <end position="404"/>
    </location>
</feature>
<evidence type="ECO:0000313" key="11">
    <source>
        <dbReference type="Proteomes" id="UP000641588"/>
    </source>
</evidence>
<evidence type="ECO:0000256" key="2">
    <source>
        <dbReference type="ARBA" id="ARBA00022475"/>
    </source>
</evidence>
<dbReference type="InterPro" id="IPR038731">
    <property type="entry name" value="RgtA/B/C-like"/>
</dbReference>
<evidence type="ECO:0000259" key="9">
    <source>
        <dbReference type="Pfam" id="PF13231"/>
    </source>
</evidence>
<comment type="caution">
    <text evidence="10">The sequence shown here is derived from an EMBL/GenBank/DDBJ whole genome shotgun (WGS) entry which is preliminary data.</text>
</comment>
<evidence type="ECO:0000256" key="7">
    <source>
        <dbReference type="ARBA" id="ARBA00023136"/>
    </source>
</evidence>
<proteinExistence type="predicted"/>
<keyword evidence="3" id="KW-0328">Glycosyltransferase</keyword>
<keyword evidence="7 8" id="KW-0472">Membrane</keyword>
<feature type="transmembrane region" description="Helical" evidence="8">
    <location>
        <begin position="170"/>
        <end position="198"/>
    </location>
</feature>
<feature type="transmembrane region" description="Helical" evidence="8">
    <location>
        <begin position="12"/>
        <end position="36"/>
    </location>
</feature>
<dbReference type="RefSeq" id="WP_171656435.1">
    <property type="nucleotide sequence ID" value="NZ_WHOD01000128.1"/>
</dbReference>
<evidence type="ECO:0000256" key="1">
    <source>
        <dbReference type="ARBA" id="ARBA00004651"/>
    </source>
</evidence>
<dbReference type="GO" id="GO:0009103">
    <property type="term" value="P:lipopolysaccharide biosynthetic process"/>
    <property type="evidence" value="ECO:0007669"/>
    <property type="project" value="UniProtKB-ARBA"/>
</dbReference>
<feature type="transmembrane region" description="Helical" evidence="8">
    <location>
        <begin position="136"/>
        <end position="158"/>
    </location>
</feature>
<evidence type="ECO:0000256" key="8">
    <source>
        <dbReference type="SAM" id="Phobius"/>
    </source>
</evidence>
<feature type="transmembrane region" description="Helical" evidence="8">
    <location>
        <begin position="326"/>
        <end position="349"/>
    </location>
</feature>
<evidence type="ECO:0000256" key="6">
    <source>
        <dbReference type="ARBA" id="ARBA00022989"/>
    </source>
</evidence>
<gene>
    <name evidence="10" type="ORF">GC093_33925</name>
</gene>
<feature type="domain" description="Glycosyltransferase RgtA/B/C/D-like" evidence="9">
    <location>
        <begin position="77"/>
        <end position="223"/>
    </location>
</feature>
<evidence type="ECO:0000256" key="3">
    <source>
        <dbReference type="ARBA" id="ARBA00022676"/>
    </source>
</evidence>
<dbReference type="GO" id="GO:0016763">
    <property type="term" value="F:pentosyltransferase activity"/>
    <property type="evidence" value="ECO:0007669"/>
    <property type="project" value="TreeGrafter"/>
</dbReference>
<dbReference type="EMBL" id="WHOD01000128">
    <property type="protein sequence ID" value="NOU98194.1"/>
    <property type="molecule type" value="Genomic_DNA"/>
</dbReference>
<dbReference type="Pfam" id="PF13231">
    <property type="entry name" value="PMT_2"/>
    <property type="match status" value="1"/>
</dbReference>
<evidence type="ECO:0000313" key="10">
    <source>
        <dbReference type="EMBL" id="NOU98194.1"/>
    </source>
</evidence>
<keyword evidence="4" id="KW-0808">Transferase</keyword>
<evidence type="ECO:0000256" key="4">
    <source>
        <dbReference type="ARBA" id="ARBA00022679"/>
    </source>
</evidence>
<dbReference type="PANTHER" id="PTHR33908:SF11">
    <property type="entry name" value="MEMBRANE PROTEIN"/>
    <property type="match status" value="1"/>
</dbReference>
<dbReference type="Proteomes" id="UP000641588">
    <property type="component" value="Unassembled WGS sequence"/>
</dbReference>
<feature type="transmembrane region" description="Helical" evidence="8">
    <location>
        <begin position="77"/>
        <end position="107"/>
    </location>
</feature>
<dbReference type="InterPro" id="IPR050297">
    <property type="entry name" value="LipidA_mod_glycosyltrf_83"/>
</dbReference>
<reference evidence="10" key="1">
    <citation type="submission" date="2019-10" db="EMBL/GenBank/DDBJ databases">
        <title>Description of Paenibacillus glebae sp. nov.</title>
        <authorList>
            <person name="Carlier A."/>
            <person name="Qi S."/>
        </authorList>
    </citation>
    <scope>NUCLEOTIDE SEQUENCE</scope>
    <source>
        <strain evidence="10">LMG 31456</strain>
    </source>
</reference>
<keyword evidence="11" id="KW-1185">Reference proteome</keyword>
<dbReference type="GO" id="GO:0005886">
    <property type="term" value="C:plasma membrane"/>
    <property type="evidence" value="ECO:0007669"/>
    <property type="project" value="UniProtKB-SubCell"/>
</dbReference>
<protein>
    <recommendedName>
        <fullName evidence="9">Glycosyltransferase RgtA/B/C/D-like domain-containing protein</fullName>
    </recommendedName>
</protein>
<keyword evidence="5 8" id="KW-0812">Transmembrane</keyword>
<feature type="transmembrane region" description="Helical" evidence="8">
    <location>
        <begin position="354"/>
        <end position="375"/>
    </location>
</feature>
<organism evidence="10 11">
    <name type="scientific">Paenibacillus foliorum</name>
    <dbReference type="NCBI Taxonomy" id="2654974"/>
    <lineage>
        <taxon>Bacteria</taxon>
        <taxon>Bacillati</taxon>
        <taxon>Bacillota</taxon>
        <taxon>Bacilli</taxon>
        <taxon>Bacillales</taxon>
        <taxon>Paenibacillaceae</taxon>
        <taxon>Paenibacillus</taxon>
    </lineage>
</organism>
<evidence type="ECO:0000256" key="5">
    <source>
        <dbReference type="ARBA" id="ARBA00022692"/>
    </source>
</evidence>
<keyword evidence="2" id="KW-1003">Cell membrane</keyword>
<feature type="transmembrane region" description="Helical" evidence="8">
    <location>
        <begin position="213"/>
        <end position="233"/>
    </location>
</feature>
<name>A0A972GWH6_9BACL</name>
<comment type="subcellular location">
    <subcellularLocation>
        <location evidence="1">Cell membrane</location>
        <topology evidence="1">Multi-pass membrane protein</topology>
    </subcellularLocation>
</comment>
<keyword evidence="6 8" id="KW-1133">Transmembrane helix</keyword>
<accession>A0A972GWH6</accession>
<sequence length="418" mass="48524">MYQLYLKYKDREFLYIIPLVIFSLSMRLGNFMRIWFSGKGFPDSEDSQWYIEYANALLTNFQIGLHMNDILYFGYNILLTLLLALFKDTVAIVFIQALTAGLSVILVYKIARMLFNRSTAVIASIFYSYSWNITKWSTYILSDSFFISLLLLCVYFLLMSLESKKRKYTILFVMTSLYMLVFRPTGVISLAFIMIYFLFRLDKQTLLDFAKKYRLVIGSIVVAAVAAVIYLIVGDKLNPLIESVQYNAKLVLYNIYAHGWIYDKESTYDYIFKPDYSINILGSLILSFLINNWDDVLILYGRRAIAFLGWWVWETDLSTFRGITRFVWYVLPTVLFLTGTIAAIVNGLFRKVSIIWLVVLAVYAFCILIFIDGMYRYKAPALPFLAIGAAYGVKTIFHGAMTIIKKYAGKLLWDKKKY</sequence>
<dbReference type="AlphaFoldDB" id="A0A972GWH6"/>